<keyword evidence="2" id="KW-1185">Reference proteome</keyword>
<evidence type="ECO:0000313" key="1">
    <source>
        <dbReference type="EMBL" id="GGG06753.1"/>
    </source>
</evidence>
<gene>
    <name evidence="1" type="ORF">GCM10010916_24590</name>
</gene>
<dbReference type="Pfam" id="PF14070">
    <property type="entry name" value="YjfB_motility"/>
    <property type="match status" value="1"/>
</dbReference>
<evidence type="ECO:0000313" key="2">
    <source>
        <dbReference type="Proteomes" id="UP000644756"/>
    </source>
</evidence>
<dbReference type="EMBL" id="BMGR01000007">
    <property type="protein sequence ID" value="GGG06753.1"/>
    <property type="molecule type" value="Genomic_DNA"/>
</dbReference>
<organism evidence="1 2">
    <name type="scientific">Paenibacillus abyssi</name>
    <dbReference type="NCBI Taxonomy" id="1340531"/>
    <lineage>
        <taxon>Bacteria</taxon>
        <taxon>Bacillati</taxon>
        <taxon>Bacillota</taxon>
        <taxon>Bacilli</taxon>
        <taxon>Bacillales</taxon>
        <taxon>Paenibacillaceae</taxon>
        <taxon>Paenibacillus</taxon>
    </lineage>
</organism>
<reference evidence="1" key="2">
    <citation type="submission" date="2020-09" db="EMBL/GenBank/DDBJ databases">
        <authorList>
            <person name="Sun Q."/>
            <person name="Zhou Y."/>
        </authorList>
    </citation>
    <scope>NUCLEOTIDE SEQUENCE</scope>
    <source>
        <strain evidence="1">CGMCC 1.12987</strain>
    </source>
</reference>
<dbReference type="Proteomes" id="UP000644756">
    <property type="component" value="Unassembled WGS sequence"/>
</dbReference>
<accession>A0A917FW98</accession>
<dbReference type="AlphaFoldDB" id="A0A917FW98"/>
<comment type="caution">
    <text evidence="1">The sequence shown here is derived from an EMBL/GenBank/DDBJ whole genome shotgun (WGS) entry which is preliminary data.</text>
</comment>
<protein>
    <recommendedName>
        <fullName evidence="3">Motility protein</fullName>
    </recommendedName>
</protein>
<proteinExistence type="predicted"/>
<dbReference type="InterPro" id="IPR025906">
    <property type="entry name" value="YjfB_motility"/>
</dbReference>
<dbReference type="RefSeq" id="WP_188531348.1">
    <property type="nucleotide sequence ID" value="NZ_BMGR01000007.1"/>
</dbReference>
<name>A0A917FW98_9BACL</name>
<reference evidence="1" key="1">
    <citation type="journal article" date="2014" name="Int. J. Syst. Evol. Microbiol.">
        <title>Complete genome sequence of Corynebacterium casei LMG S-19264T (=DSM 44701T), isolated from a smear-ripened cheese.</title>
        <authorList>
            <consortium name="US DOE Joint Genome Institute (JGI-PGF)"/>
            <person name="Walter F."/>
            <person name="Albersmeier A."/>
            <person name="Kalinowski J."/>
            <person name="Ruckert C."/>
        </authorList>
    </citation>
    <scope>NUCLEOTIDE SEQUENCE</scope>
    <source>
        <strain evidence="1">CGMCC 1.12987</strain>
    </source>
</reference>
<sequence>MDVSSAAAASTAMSTAKLQQDVGIAVLSNVMDFAKQQNNQMIEMMAQSTHPHLGKNLDIKI</sequence>
<evidence type="ECO:0008006" key="3">
    <source>
        <dbReference type="Google" id="ProtNLM"/>
    </source>
</evidence>